<organism evidence="6 7">
    <name type="scientific">Malus domestica</name>
    <name type="common">Apple</name>
    <name type="synonym">Pyrus malus</name>
    <dbReference type="NCBI Taxonomy" id="3750"/>
    <lineage>
        <taxon>Eukaryota</taxon>
        <taxon>Viridiplantae</taxon>
        <taxon>Streptophyta</taxon>
        <taxon>Embryophyta</taxon>
        <taxon>Tracheophyta</taxon>
        <taxon>Spermatophyta</taxon>
        <taxon>Magnoliopsida</taxon>
        <taxon>eudicotyledons</taxon>
        <taxon>Gunneridae</taxon>
        <taxon>Pentapetalae</taxon>
        <taxon>rosids</taxon>
        <taxon>fabids</taxon>
        <taxon>Rosales</taxon>
        <taxon>Rosaceae</taxon>
        <taxon>Amygdaloideae</taxon>
        <taxon>Maleae</taxon>
        <taxon>Malus</taxon>
    </lineage>
</organism>
<protein>
    <recommendedName>
        <fullName evidence="5">Potassium channel domain-containing protein</fullName>
    </recommendedName>
</protein>
<sequence>MYAKCDVSDEASRVFHGIAKENSVSWNATLQGLAMHRHGEKALELFSQMVKAGVLPDKLTFIGVLCACAHVANARLQMRSTGVQKPPGASSIEVDDKVREFTTTFNVTFATARAYVSDEAAKELIISSNSSSAGDGCYGSAKLGVKLTGFFRIDKSLWFSSYFCDLSPPNYNVTDQSSECEIYNPAERCGAMHRQNRAIGGAGVGIGEREGSAGGKSWAWKMFSWLVLSIFVYIFFLLLSGDFADHSKFHTRKSVRALYLMSQTMTGVGYGDIVPKTERSKVLVSFLIFFVRWIWCYSGGVFFAFIGEGFLRRYRKVVNFFSVSEDRFRVVMAVAAPALCVGVGCIGFHFLGKKSWENAMYLSVVSVTTVGYGEVTVETAGARVFASIWMCLSTVIFLKCQTYLVVRIMSGSSPVMGFPGRLLDQKLSDLHRCTNLTHISKSTSKSSKPTFTRTSTRRPSSSPLSPSASSQTSQAFAAFFDMQINGVYPDNFTYPFLLKACFGLPWLPLDIFLPNSLIDTYSKSGLIGVSEAKNLFVVMEERDTVSWNSMLGGWWVGKSWGAK</sequence>
<dbReference type="Gene3D" id="1.10.287.70">
    <property type="match status" value="2"/>
</dbReference>
<name>A0A498J5U2_MALDO</name>
<dbReference type="GO" id="GO:0009451">
    <property type="term" value="P:RNA modification"/>
    <property type="evidence" value="ECO:0007669"/>
    <property type="project" value="InterPro"/>
</dbReference>
<keyword evidence="7" id="KW-1185">Reference proteome</keyword>
<comment type="caution">
    <text evidence="6">The sequence shown here is derived from an EMBL/GenBank/DDBJ whole genome shotgun (WGS) entry which is preliminary data.</text>
</comment>
<keyword evidence="4" id="KW-0472">Membrane</keyword>
<dbReference type="Gene3D" id="1.25.40.10">
    <property type="entry name" value="Tetratricopeptide repeat domain"/>
    <property type="match status" value="2"/>
</dbReference>
<reference evidence="6 7" key="1">
    <citation type="submission" date="2018-10" db="EMBL/GenBank/DDBJ databases">
        <title>A high-quality apple genome assembly.</title>
        <authorList>
            <person name="Hu J."/>
        </authorList>
    </citation>
    <scope>NUCLEOTIDE SEQUENCE [LARGE SCALE GENOMIC DNA]</scope>
    <source>
        <strain evidence="7">cv. HFTH1</strain>
        <tissue evidence="6">Young leaf</tissue>
    </source>
</reference>
<dbReference type="Pfam" id="PF07885">
    <property type="entry name" value="Ion_trans_2"/>
    <property type="match status" value="2"/>
</dbReference>
<feature type="domain" description="Potassium channel" evidence="5">
    <location>
        <begin position="230"/>
        <end position="297"/>
    </location>
</feature>
<evidence type="ECO:0000259" key="5">
    <source>
        <dbReference type="Pfam" id="PF07885"/>
    </source>
</evidence>
<proteinExistence type="predicted"/>
<dbReference type="EMBL" id="RDQH01000335">
    <property type="protein sequence ID" value="RXH89604.1"/>
    <property type="molecule type" value="Genomic_DNA"/>
</dbReference>
<dbReference type="Pfam" id="PF13041">
    <property type="entry name" value="PPR_2"/>
    <property type="match status" value="1"/>
</dbReference>
<feature type="region of interest" description="Disordered" evidence="3">
    <location>
        <begin position="440"/>
        <end position="469"/>
    </location>
</feature>
<evidence type="ECO:0000256" key="2">
    <source>
        <dbReference type="PROSITE-ProRule" id="PRU00708"/>
    </source>
</evidence>
<evidence type="ECO:0000313" key="6">
    <source>
        <dbReference type="EMBL" id="RXH89604.1"/>
    </source>
</evidence>
<dbReference type="SUPFAM" id="SSF81324">
    <property type="entry name" value="Voltage-gated potassium channels"/>
    <property type="match status" value="2"/>
</dbReference>
<dbReference type="AlphaFoldDB" id="A0A498J5U2"/>
<accession>A0A498J5U2</accession>
<feature type="transmembrane region" description="Helical" evidence="4">
    <location>
        <begin position="282"/>
        <end position="307"/>
    </location>
</feature>
<dbReference type="InterPro" id="IPR011990">
    <property type="entry name" value="TPR-like_helical_dom_sf"/>
</dbReference>
<feature type="domain" description="Potassium channel" evidence="5">
    <location>
        <begin position="344"/>
        <end position="405"/>
    </location>
</feature>
<keyword evidence="4" id="KW-0812">Transmembrane</keyword>
<dbReference type="Proteomes" id="UP000290289">
    <property type="component" value="Chromosome 9"/>
</dbReference>
<feature type="transmembrane region" description="Helical" evidence="4">
    <location>
        <begin position="384"/>
        <end position="406"/>
    </location>
</feature>
<feature type="transmembrane region" description="Helical" evidence="4">
    <location>
        <begin position="218"/>
        <end position="239"/>
    </location>
</feature>
<keyword evidence="1" id="KW-0677">Repeat</keyword>
<dbReference type="PANTHER" id="PTHR47926">
    <property type="entry name" value="PENTATRICOPEPTIDE REPEAT-CONTAINING PROTEIN"/>
    <property type="match status" value="1"/>
</dbReference>
<evidence type="ECO:0000256" key="4">
    <source>
        <dbReference type="SAM" id="Phobius"/>
    </source>
</evidence>
<evidence type="ECO:0000256" key="3">
    <source>
        <dbReference type="SAM" id="MobiDB-lite"/>
    </source>
</evidence>
<feature type="transmembrane region" description="Helical" evidence="4">
    <location>
        <begin position="328"/>
        <end position="351"/>
    </location>
</feature>
<feature type="repeat" description="PPR" evidence="2">
    <location>
        <begin position="22"/>
        <end position="56"/>
    </location>
</feature>
<dbReference type="InterPro" id="IPR046960">
    <property type="entry name" value="PPR_At4g14850-like_plant"/>
</dbReference>
<dbReference type="InterPro" id="IPR013099">
    <property type="entry name" value="K_chnl_dom"/>
</dbReference>
<dbReference type="NCBIfam" id="TIGR00756">
    <property type="entry name" value="PPR"/>
    <property type="match status" value="1"/>
</dbReference>
<keyword evidence="4" id="KW-1133">Transmembrane helix</keyword>
<evidence type="ECO:0000313" key="7">
    <source>
        <dbReference type="Proteomes" id="UP000290289"/>
    </source>
</evidence>
<gene>
    <name evidence="6" type="ORF">DVH24_031961</name>
</gene>
<dbReference type="GO" id="GO:0003723">
    <property type="term" value="F:RNA binding"/>
    <property type="evidence" value="ECO:0007669"/>
    <property type="project" value="InterPro"/>
</dbReference>
<dbReference type="PROSITE" id="PS51375">
    <property type="entry name" value="PPR"/>
    <property type="match status" value="1"/>
</dbReference>
<dbReference type="InterPro" id="IPR002885">
    <property type="entry name" value="PPR_rpt"/>
</dbReference>
<evidence type="ECO:0000256" key="1">
    <source>
        <dbReference type="ARBA" id="ARBA00022737"/>
    </source>
</evidence>